<dbReference type="OrthoDB" id="10282980at2759"/>
<dbReference type="AlphaFoldDB" id="A0A0P1BM88"/>
<keyword evidence="1" id="KW-0732">Signal</keyword>
<feature type="signal peptide" evidence="1">
    <location>
        <begin position="1"/>
        <end position="21"/>
    </location>
</feature>
<reference evidence="2 3" key="1">
    <citation type="submission" date="2014-09" db="EMBL/GenBank/DDBJ databases">
        <authorList>
            <person name="Magalhaes I.L.F."/>
            <person name="Oliveira U."/>
            <person name="Santos F.R."/>
            <person name="Vidigal T.H.D.A."/>
            <person name="Brescovit A.D."/>
            <person name="Santos A.J."/>
        </authorList>
    </citation>
    <scope>NUCLEOTIDE SEQUENCE [LARGE SCALE GENOMIC DNA]</scope>
</reference>
<sequence length="207" mass="22105">MKSTFAAAAVAFVASLAMVSAAPVLEPRAAQVQVQTCKPTYKGNLVIRHKDGKDQTPVVIKNKKLFAAVGTTKLPVVFSDCTESFLGYSNAPTGAMGGSITYGHLALANSNTCIATDARLSDDSTSVTNFITKDCGTAEDSSRLFDQFKIIYTGNDARIEFVNGRKADNKKDFRYFIKKDTGAITGSPRGSNGSTFALTDFKYIGGQ</sequence>
<evidence type="ECO:0000313" key="2">
    <source>
        <dbReference type="EMBL" id="CEH17924.1"/>
    </source>
</evidence>
<feature type="chain" id="PRO_5006059671" evidence="1">
    <location>
        <begin position="22"/>
        <end position="207"/>
    </location>
</feature>
<dbReference type="Proteomes" id="UP000054845">
    <property type="component" value="Unassembled WGS sequence"/>
</dbReference>
<accession>A0A0P1BM88</accession>
<name>A0A0P1BM88_9BASI</name>
<proteinExistence type="predicted"/>
<keyword evidence="3" id="KW-1185">Reference proteome</keyword>
<evidence type="ECO:0000256" key="1">
    <source>
        <dbReference type="SAM" id="SignalP"/>
    </source>
</evidence>
<dbReference type="EMBL" id="CCYA01000265">
    <property type="protein sequence ID" value="CEH17924.1"/>
    <property type="molecule type" value="Genomic_DNA"/>
</dbReference>
<organism evidence="2 3">
    <name type="scientific">Ceraceosorus bombacis</name>
    <dbReference type="NCBI Taxonomy" id="401625"/>
    <lineage>
        <taxon>Eukaryota</taxon>
        <taxon>Fungi</taxon>
        <taxon>Dikarya</taxon>
        <taxon>Basidiomycota</taxon>
        <taxon>Ustilaginomycotina</taxon>
        <taxon>Exobasidiomycetes</taxon>
        <taxon>Ceraceosorales</taxon>
        <taxon>Ceraceosoraceae</taxon>
        <taxon>Ceraceosorus</taxon>
    </lineage>
</organism>
<evidence type="ECO:0000313" key="3">
    <source>
        <dbReference type="Proteomes" id="UP000054845"/>
    </source>
</evidence>
<protein>
    <submittedName>
        <fullName evidence="2">Uncharacterized protein</fullName>
    </submittedName>
</protein>